<keyword evidence="2" id="KW-1185">Reference proteome</keyword>
<dbReference type="RefSeq" id="WP_190312734.1">
    <property type="nucleotide sequence ID" value="NZ_JACNYL010000001.1"/>
</dbReference>
<accession>A0ABR7XPB2</accession>
<protein>
    <submittedName>
        <fullName evidence="1">Uncharacterized protein</fullName>
    </submittedName>
</protein>
<evidence type="ECO:0000313" key="1">
    <source>
        <dbReference type="EMBL" id="MBD1421015.1"/>
    </source>
</evidence>
<proteinExistence type="predicted"/>
<gene>
    <name evidence="1" type="ORF">H8B21_05440</name>
</gene>
<comment type="caution">
    <text evidence="1">The sequence shown here is derived from an EMBL/GenBank/DDBJ whole genome shotgun (WGS) entry which is preliminary data.</text>
</comment>
<dbReference type="Proteomes" id="UP000651112">
    <property type="component" value="Unassembled WGS sequence"/>
</dbReference>
<organism evidence="1 2">
    <name type="scientific">Sphingobacterium chuzhouense</name>
    <dbReference type="NCBI Taxonomy" id="1742264"/>
    <lineage>
        <taxon>Bacteria</taxon>
        <taxon>Pseudomonadati</taxon>
        <taxon>Bacteroidota</taxon>
        <taxon>Sphingobacteriia</taxon>
        <taxon>Sphingobacteriales</taxon>
        <taxon>Sphingobacteriaceae</taxon>
        <taxon>Sphingobacterium</taxon>
    </lineage>
</organism>
<sequence>MVGWMVTDIPVPIQLTHALVVGGYGSDLRIAHQCLPGHVERVGVAAALPAYEQCSEQADMGRHQTVIRAHAPEPVAEGHC</sequence>
<evidence type="ECO:0000313" key="2">
    <source>
        <dbReference type="Proteomes" id="UP000651112"/>
    </source>
</evidence>
<dbReference type="EMBL" id="JACNYL010000001">
    <property type="protein sequence ID" value="MBD1421015.1"/>
    <property type="molecule type" value="Genomic_DNA"/>
</dbReference>
<reference evidence="1 2" key="1">
    <citation type="submission" date="2020-08" db="EMBL/GenBank/DDBJ databases">
        <title>Sphingobacterium sp. DN00404 isolated from aquaculture water.</title>
        <authorList>
            <person name="Zhang M."/>
        </authorList>
    </citation>
    <scope>NUCLEOTIDE SEQUENCE [LARGE SCALE GENOMIC DNA]</scope>
    <source>
        <strain evidence="1 2">KCTC 42746</strain>
    </source>
</reference>
<name>A0ABR7XPB2_9SPHI</name>